<proteinExistence type="predicted"/>
<dbReference type="GO" id="GO:0008270">
    <property type="term" value="F:zinc ion binding"/>
    <property type="evidence" value="ECO:0007669"/>
    <property type="project" value="InterPro"/>
</dbReference>
<dbReference type="Proteomes" id="UP000572754">
    <property type="component" value="Unassembled WGS sequence"/>
</dbReference>
<evidence type="ECO:0000313" key="4">
    <source>
        <dbReference type="Proteomes" id="UP000572754"/>
    </source>
</evidence>
<comment type="caution">
    <text evidence="3">The sequence shown here is derived from an EMBL/GenBank/DDBJ whole genome shotgun (WGS) entry which is preliminary data.</text>
</comment>
<protein>
    <recommendedName>
        <fullName evidence="2">Zn(2)-C6 fungal-type domain-containing protein</fullName>
    </recommendedName>
</protein>
<evidence type="ECO:0000313" key="3">
    <source>
        <dbReference type="EMBL" id="KAF5689698.1"/>
    </source>
</evidence>
<accession>A0A8H5ULN4</accession>
<evidence type="ECO:0000256" key="1">
    <source>
        <dbReference type="ARBA" id="ARBA00023242"/>
    </source>
</evidence>
<dbReference type="GO" id="GO:0000981">
    <property type="term" value="F:DNA-binding transcription factor activity, RNA polymerase II-specific"/>
    <property type="evidence" value="ECO:0007669"/>
    <property type="project" value="InterPro"/>
</dbReference>
<reference evidence="4" key="1">
    <citation type="journal article" date="2020" name="BMC Genomics">
        <title>Correction to: Identification and distribution of gene clusters required for synthesis of sphingolipid metabolism inhibitors in diverse species of the filamentous fungus Fusarium.</title>
        <authorList>
            <person name="Kim H.S."/>
            <person name="Lohmar J.M."/>
            <person name="Busman M."/>
            <person name="Brown D.W."/>
            <person name="Naumann T.A."/>
            <person name="Divon H.H."/>
            <person name="Lysoe E."/>
            <person name="Uhlig S."/>
            <person name="Proctor R.H."/>
        </authorList>
    </citation>
    <scope>NUCLEOTIDE SEQUENCE [LARGE SCALE GENOMIC DNA]</scope>
    <source>
        <strain evidence="4">NRRL 25331</strain>
    </source>
</reference>
<dbReference type="Pfam" id="PF00172">
    <property type="entry name" value="Zn_clus"/>
    <property type="match status" value="1"/>
</dbReference>
<dbReference type="InterPro" id="IPR001138">
    <property type="entry name" value="Zn2Cys6_DnaBD"/>
</dbReference>
<keyword evidence="4" id="KW-1185">Reference proteome</keyword>
<sequence>MTGQSLTGSPIRKTWRSEQIECKCSGEMPSCQRCRMRGLDCVYSKARRAGRPRLKPKPSKASITSCVNWDPQNNFIRCNDQSTNGLPSQETESLVSPNPDMLLCSPDSQDIALLLHDPWTSTSCPSSDATKPSSVCDLDDLMLQDMLLNNTEGFSSSSPRSLKQEWTQDNVPFSDQLEDPCPGYGATSEYLTSHTFSSPPGPHKVTSQDTDKSNCHLSEVDIEINSIMATITDIANRPIESYHLEDHPRTTSWPQLLSKAQLLMYTAGSGHSSSLRLDAVLQVCWAAEQVQKRVSACPVCISRSMELSSMLALLYDWISSQIADALENPAMIQNCCLRIGNSVVTGQNGLIGTYELIKYRITRAIHMIENINSTVSTMGDGDMGQVYRMARLMLEVAESRLEAISGMIDLLESEQFCSI</sequence>
<name>A0A8H5ULN4_FUSCI</name>
<organism evidence="3 4">
    <name type="scientific">Fusarium circinatum</name>
    <name type="common">Pitch canker fungus</name>
    <name type="synonym">Gibberella circinata</name>
    <dbReference type="NCBI Taxonomy" id="48490"/>
    <lineage>
        <taxon>Eukaryota</taxon>
        <taxon>Fungi</taxon>
        <taxon>Dikarya</taxon>
        <taxon>Ascomycota</taxon>
        <taxon>Pezizomycotina</taxon>
        <taxon>Sordariomycetes</taxon>
        <taxon>Hypocreomycetidae</taxon>
        <taxon>Hypocreales</taxon>
        <taxon>Nectriaceae</taxon>
        <taxon>Fusarium</taxon>
        <taxon>Fusarium fujikuroi species complex</taxon>
    </lineage>
</organism>
<evidence type="ECO:0000259" key="2">
    <source>
        <dbReference type="Pfam" id="PF00172"/>
    </source>
</evidence>
<dbReference type="CDD" id="cd00067">
    <property type="entry name" value="GAL4"/>
    <property type="match status" value="1"/>
</dbReference>
<dbReference type="EMBL" id="JAAQPE010000043">
    <property type="protein sequence ID" value="KAF5689698.1"/>
    <property type="molecule type" value="Genomic_DNA"/>
</dbReference>
<feature type="domain" description="Zn(2)-C6 fungal-type" evidence="2">
    <location>
        <begin position="23"/>
        <end position="48"/>
    </location>
</feature>
<keyword evidence="1" id="KW-0539">Nucleus</keyword>
<dbReference type="AlphaFoldDB" id="A0A8H5ULN4"/>
<reference evidence="3 4" key="2">
    <citation type="submission" date="2020-05" db="EMBL/GenBank/DDBJ databases">
        <title>Identification and distribution of gene clusters putatively required for synthesis of sphingolipid metabolism inhibitors in phylogenetically diverse species of the filamentous fungus Fusarium.</title>
        <authorList>
            <person name="Kim H.-S."/>
            <person name="Busman M."/>
            <person name="Brown D.W."/>
            <person name="Divon H."/>
            <person name="Uhlig S."/>
            <person name="Proctor R.H."/>
        </authorList>
    </citation>
    <scope>NUCLEOTIDE SEQUENCE [LARGE SCALE GENOMIC DNA]</scope>
    <source>
        <strain evidence="3 4">NRRL 25331</strain>
    </source>
</reference>
<gene>
    <name evidence="3" type="ORF">FCIRC_1259</name>
</gene>